<reference evidence="3" key="1">
    <citation type="journal article" date="2019" name="Int. J. Syst. Evol. Microbiol.">
        <title>The Global Catalogue of Microorganisms (GCM) 10K type strain sequencing project: providing services to taxonomists for standard genome sequencing and annotation.</title>
        <authorList>
            <consortium name="The Broad Institute Genomics Platform"/>
            <consortium name="The Broad Institute Genome Sequencing Center for Infectious Disease"/>
            <person name="Wu L."/>
            <person name="Ma J."/>
        </authorList>
    </citation>
    <scope>NUCLEOTIDE SEQUENCE [LARGE SCALE GENOMIC DNA]</scope>
    <source>
        <strain evidence="3">CCUG 59858</strain>
    </source>
</reference>
<evidence type="ECO:0000259" key="1">
    <source>
        <dbReference type="Pfam" id="PF00621"/>
    </source>
</evidence>
<dbReference type="Gene3D" id="1.20.900.10">
    <property type="entry name" value="Dbl homology (DH) domain"/>
    <property type="match status" value="1"/>
</dbReference>
<dbReference type="Pfam" id="PF00621">
    <property type="entry name" value="RhoGEF"/>
    <property type="match status" value="1"/>
</dbReference>
<dbReference type="SUPFAM" id="SSF48065">
    <property type="entry name" value="DBL homology domain (DH-domain)"/>
    <property type="match status" value="1"/>
</dbReference>
<name>A0ABV8CBC7_9GAMM</name>
<evidence type="ECO:0000313" key="3">
    <source>
        <dbReference type="Proteomes" id="UP001595758"/>
    </source>
</evidence>
<gene>
    <name evidence="2" type="ORF">ACFORL_00135</name>
</gene>
<comment type="caution">
    <text evidence="2">The sequence shown here is derived from an EMBL/GenBank/DDBJ whole genome shotgun (WGS) entry which is preliminary data.</text>
</comment>
<proteinExistence type="predicted"/>
<dbReference type="InterPro" id="IPR000219">
    <property type="entry name" value="DH_dom"/>
</dbReference>
<dbReference type="InterPro" id="IPR035899">
    <property type="entry name" value="DBL_dom_sf"/>
</dbReference>
<dbReference type="EMBL" id="JBHSAB010000001">
    <property type="protein sequence ID" value="MFC3907484.1"/>
    <property type="molecule type" value="Genomic_DNA"/>
</dbReference>
<dbReference type="RefSeq" id="WP_382339886.1">
    <property type="nucleotide sequence ID" value="NZ_JBHSAB010000001.1"/>
</dbReference>
<feature type="domain" description="DH" evidence="1">
    <location>
        <begin position="10"/>
        <end position="148"/>
    </location>
</feature>
<keyword evidence="3" id="KW-1185">Reference proteome</keyword>
<evidence type="ECO:0000313" key="2">
    <source>
        <dbReference type="EMBL" id="MFC3907484.1"/>
    </source>
</evidence>
<sequence length="241" mass="27719">MPKAVFNSRVVQEIIQAERNYNKNISKIACIEPANKFCLMHSMKEALNRFKNISDELLANIEKARQDDIIEDGEEWIALRAERSELLCRFFTELGEYTKLYDRYNSYPAKYYKKFDNTMLREHACQLGAVLINPVQHGPRYKLLFQATQSDRTLDQKYLQKFLGLEVSIEKNIKEAQDAASSYTVVEKVTNIVAPIAATTLLKISNMWAKTEEIPPETLTIDDFEVVNIEDDNESDSSCSV</sequence>
<protein>
    <submittedName>
        <fullName evidence="2">RhoGEF domain-containing protein</fullName>
    </submittedName>
</protein>
<accession>A0ABV8CBC7</accession>
<organism evidence="2 3">
    <name type="scientific">Legionella dresdenensis</name>
    <dbReference type="NCBI Taxonomy" id="450200"/>
    <lineage>
        <taxon>Bacteria</taxon>
        <taxon>Pseudomonadati</taxon>
        <taxon>Pseudomonadota</taxon>
        <taxon>Gammaproteobacteria</taxon>
        <taxon>Legionellales</taxon>
        <taxon>Legionellaceae</taxon>
        <taxon>Legionella</taxon>
    </lineage>
</organism>
<dbReference type="Proteomes" id="UP001595758">
    <property type="component" value="Unassembled WGS sequence"/>
</dbReference>